<name>A0A9W7CGX1_9STRA</name>
<evidence type="ECO:0000313" key="7">
    <source>
        <dbReference type="EMBL" id="GMI05490.1"/>
    </source>
</evidence>
<dbReference type="SUPFAM" id="SSF57850">
    <property type="entry name" value="RING/U-box"/>
    <property type="match status" value="1"/>
</dbReference>
<dbReference type="Pfam" id="PF12906">
    <property type="entry name" value="RINGv"/>
    <property type="match status" value="1"/>
</dbReference>
<evidence type="ECO:0000256" key="3">
    <source>
        <dbReference type="ARBA" id="ARBA00022833"/>
    </source>
</evidence>
<keyword evidence="8" id="KW-1185">Reference proteome</keyword>
<sequence>MASEDLRTLRLRRFGGDGNTRSIQKAHPPINESTNDDSDGDSELSVEDIFADDSCSVPIHLPSSSSSSSTPLSPLSPFFTTPTTPTTPAHPTPNFEGPPTCRICFMDNSDPDSSSSGPLISPCHCRGTQKYVHLTCLNHWRRQNPLALRQCQTCGYQYNIARSKLSIFICDPHTIYSVAVLLLFLATISLGVLCTKITKQFNQHMYASSFIYSLARYNRRNFHPWLQNDFFDSFVVGCFIIGAYFCLRHLRSQLSIILEMRDERQLGLFALWCASLANNPAFASRTAIIIGTAIAAKEIHTLVDSEGKELAQRIGERILEPEPRERES</sequence>
<organism evidence="7 8">
    <name type="scientific">Triparma verrucosa</name>
    <dbReference type="NCBI Taxonomy" id="1606542"/>
    <lineage>
        <taxon>Eukaryota</taxon>
        <taxon>Sar</taxon>
        <taxon>Stramenopiles</taxon>
        <taxon>Ochrophyta</taxon>
        <taxon>Bolidophyceae</taxon>
        <taxon>Parmales</taxon>
        <taxon>Triparmaceae</taxon>
        <taxon>Triparma</taxon>
    </lineage>
</organism>
<dbReference type="PANTHER" id="PTHR46347:SF1">
    <property type="entry name" value="RING_FYVE_PHD ZINC FINGER SUPERFAMILY PROTEIN"/>
    <property type="match status" value="1"/>
</dbReference>
<evidence type="ECO:0000256" key="2">
    <source>
        <dbReference type="ARBA" id="ARBA00022771"/>
    </source>
</evidence>
<keyword evidence="5" id="KW-1133">Transmembrane helix</keyword>
<protein>
    <recommendedName>
        <fullName evidence="6">RING-CH-type domain-containing protein</fullName>
    </recommendedName>
</protein>
<proteinExistence type="predicted"/>
<dbReference type="AlphaFoldDB" id="A0A9W7CGX1"/>
<feature type="transmembrane region" description="Helical" evidence="5">
    <location>
        <begin position="174"/>
        <end position="194"/>
    </location>
</feature>
<dbReference type="Proteomes" id="UP001165160">
    <property type="component" value="Unassembled WGS sequence"/>
</dbReference>
<comment type="caution">
    <text evidence="7">The sequence shown here is derived from an EMBL/GenBank/DDBJ whole genome shotgun (WGS) entry which is preliminary data.</text>
</comment>
<feature type="region of interest" description="Disordered" evidence="4">
    <location>
        <begin position="61"/>
        <end position="93"/>
    </location>
</feature>
<keyword evidence="1" id="KW-0479">Metal-binding</keyword>
<evidence type="ECO:0000259" key="6">
    <source>
        <dbReference type="PROSITE" id="PS51292"/>
    </source>
</evidence>
<feature type="region of interest" description="Disordered" evidence="4">
    <location>
        <begin position="1"/>
        <end position="43"/>
    </location>
</feature>
<evidence type="ECO:0000256" key="1">
    <source>
        <dbReference type="ARBA" id="ARBA00022723"/>
    </source>
</evidence>
<dbReference type="PROSITE" id="PS51292">
    <property type="entry name" value="ZF_RING_CH"/>
    <property type="match status" value="1"/>
</dbReference>
<dbReference type="InterPro" id="IPR013083">
    <property type="entry name" value="Znf_RING/FYVE/PHD"/>
</dbReference>
<dbReference type="EMBL" id="BRXX01000331">
    <property type="protein sequence ID" value="GMI05490.1"/>
    <property type="molecule type" value="Genomic_DNA"/>
</dbReference>
<keyword evidence="2" id="KW-0863">Zinc-finger</keyword>
<feature type="compositionally biased region" description="Acidic residues" evidence="4">
    <location>
        <begin position="34"/>
        <end position="43"/>
    </location>
</feature>
<feature type="compositionally biased region" description="Low complexity" evidence="4">
    <location>
        <begin position="61"/>
        <end position="87"/>
    </location>
</feature>
<keyword evidence="5" id="KW-0812">Transmembrane</keyword>
<dbReference type="PANTHER" id="PTHR46347">
    <property type="entry name" value="RING/FYVE/PHD ZINC FINGER SUPERFAMILY PROTEIN"/>
    <property type="match status" value="1"/>
</dbReference>
<keyword evidence="3" id="KW-0862">Zinc</keyword>
<feature type="domain" description="RING-CH-type" evidence="6">
    <location>
        <begin position="93"/>
        <end position="161"/>
    </location>
</feature>
<dbReference type="GO" id="GO:0008270">
    <property type="term" value="F:zinc ion binding"/>
    <property type="evidence" value="ECO:0007669"/>
    <property type="project" value="UniProtKB-KW"/>
</dbReference>
<gene>
    <name evidence="7" type="ORF">TrVE_jg4594</name>
</gene>
<keyword evidence="5" id="KW-0472">Membrane</keyword>
<evidence type="ECO:0000256" key="5">
    <source>
        <dbReference type="SAM" id="Phobius"/>
    </source>
</evidence>
<accession>A0A9W7CGX1</accession>
<dbReference type="CDD" id="cd16495">
    <property type="entry name" value="RING_CH-C4HC3_MARCH"/>
    <property type="match status" value="1"/>
</dbReference>
<evidence type="ECO:0000256" key="4">
    <source>
        <dbReference type="SAM" id="MobiDB-lite"/>
    </source>
</evidence>
<reference evidence="8" key="1">
    <citation type="journal article" date="2023" name="Commun. Biol.">
        <title>Genome analysis of Parmales, the sister group of diatoms, reveals the evolutionary specialization of diatoms from phago-mixotrophs to photoautotrophs.</title>
        <authorList>
            <person name="Ban H."/>
            <person name="Sato S."/>
            <person name="Yoshikawa S."/>
            <person name="Yamada K."/>
            <person name="Nakamura Y."/>
            <person name="Ichinomiya M."/>
            <person name="Sato N."/>
            <person name="Blanc-Mathieu R."/>
            <person name="Endo H."/>
            <person name="Kuwata A."/>
            <person name="Ogata H."/>
        </authorList>
    </citation>
    <scope>NUCLEOTIDE SEQUENCE [LARGE SCALE GENOMIC DNA]</scope>
    <source>
        <strain evidence="8">NIES 3699</strain>
    </source>
</reference>
<dbReference type="SMART" id="SM00744">
    <property type="entry name" value="RINGv"/>
    <property type="match status" value="1"/>
</dbReference>
<evidence type="ECO:0000313" key="8">
    <source>
        <dbReference type="Proteomes" id="UP001165160"/>
    </source>
</evidence>
<dbReference type="InterPro" id="IPR011016">
    <property type="entry name" value="Znf_RING-CH"/>
</dbReference>
<dbReference type="Gene3D" id="3.30.40.10">
    <property type="entry name" value="Zinc/RING finger domain, C3HC4 (zinc finger)"/>
    <property type="match status" value="1"/>
</dbReference>